<sequence length="113" mass="12242">MRVRIAFGCGWYSGPGAGRVRAGNALPMDVRILAASAPAFLLMNRTDTVMGAFISKSLSDKQNIIFPPTIKSKSRPKHNQQHNQQQSGEDDISNLNESSNPVRKIAFPCEAGG</sequence>
<proteinExistence type="predicted"/>
<gene>
    <name evidence="2" type="ORF">GO999_17710</name>
</gene>
<name>A0ABX7ZYR9_9RALS</name>
<reference evidence="3" key="1">
    <citation type="submission" date="2019-12" db="EMBL/GenBank/DDBJ databases">
        <title>Whole-genome sequence of tobacco pathogen Ralstonia pseudosolanacearum strain RS, originating from Yunnan province of China.</title>
        <authorList>
            <person name="Lu C.-H."/>
        </authorList>
    </citation>
    <scope>NUCLEOTIDE SEQUENCE [LARGE SCALE GENOMIC DNA]</scope>
    <source>
        <strain evidence="3">RS</strain>
        <plasmid evidence="3">pRS</plasmid>
    </source>
</reference>
<evidence type="ECO:0000256" key="1">
    <source>
        <dbReference type="SAM" id="MobiDB-lite"/>
    </source>
</evidence>
<geneLocation type="plasmid" evidence="2 3">
    <name>pRS</name>
</geneLocation>
<protein>
    <submittedName>
        <fullName evidence="2">Uncharacterized protein</fullName>
    </submittedName>
</protein>
<feature type="region of interest" description="Disordered" evidence="1">
    <location>
        <begin position="67"/>
        <end position="113"/>
    </location>
</feature>
<dbReference type="EMBL" id="CP046675">
    <property type="protein sequence ID" value="QUP60421.1"/>
    <property type="molecule type" value="Genomic_DNA"/>
</dbReference>
<feature type="compositionally biased region" description="Polar residues" evidence="1">
    <location>
        <begin position="81"/>
        <end position="101"/>
    </location>
</feature>
<evidence type="ECO:0000313" key="3">
    <source>
        <dbReference type="Proteomes" id="UP000680989"/>
    </source>
</evidence>
<organism evidence="2 3">
    <name type="scientific">Ralstonia nicotianae</name>
    <dbReference type="NCBI Taxonomy" id="3037696"/>
    <lineage>
        <taxon>Bacteria</taxon>
        <taxon>Pseudomonadati</taxon>
        <taxon>Pseudomonadota</taxon>
        <taxon>Betaproteobacteria</taxon>
        <taxon>Burkholderiales</taxon>
        <taxon>Burkholderiaceae</taxon>
        <taxon>Ralstonia</taxon>
        <taxon>Ralstonia solanacearum species complex</taxon>
    </lineage>
</organism>
<evidence type="ECO:0000313" key="2">
    <source>
        <dbReference type="EMBL" id="QUP60421.1"/>
    </source>
</evidence>
<keyword evidence="2" id="KW-0614">Plasmid</keyword>
<dbReference type="Proteomes" id="UP000680989">
    <property type="component" value="Plasmid pRS"/>
</dbReference>
<accession>A0ABX7ZYR9</accession>
<dbReference type="RefSeq" id="WP_146605440.1">
    <property type="nucleotide sequence ID" value="NZ_JBLATB010000004.1"/>
</dbReference>
<keyword evidence="3" id="KW-1185">Reference proteome</keyword>